<dbReference type="AlphaFoldDB" id="A0A4Q7V047"/>
<sequence length="179" mass="17993">MLIGGQLREMPVGDTIPADDLPTGDAPGLTRYVELASQADVVASTTPVNAAGMAFSVSAGATYLLDGLIRYNGPTISDVKIGFTGPAMASILWSANGMDASGTAMTTAGSLQTVGVTAIGAGNTIALGCSGGLVTVACPRGLFRPSAAGTLQLVWAQNSSNILASSLYPPSFLTLQRVA</sequence>
<name>A0A4Q7V047_PSEST</name>
<accession>A0A4Q7V047</accession>
<dbReference type="Proteomes" id="UP000291591">
    <property type="component" value="Unassembled WGS sequence"/>
</dbReference>
<reference evidence="1 2" key="1">
    <citation type="submission" date="2019-02" db="EMBL/GenBank/DDBJ databases">
        <title>Sequencing the genomes of 1000 actinobacteria strains.</title>
        <authorList>
            <person name="Klenk H.-P."/>
        </authorList>
    </citation>
    <scope>NUCLEOTIDE SEQUENCE [LARGE SCALE GENOMIC DNA]</scope>
    <source>
        <strain evidence="1 2">DSM 45779</strain>
    </source>
</reference>
<comment type="caution">
    <text evidence="1">The sequence shown here is derived from an EMBL/GenBank/DDBJ whole genome shotgun (WGS) entry which is preliminary data.</text>
</comment>
<protein>
    <submittedName>
        <fullName evidence="1">Uncharacterized protein</fullName>
    </submittedName>
</protein>
<dbReference type="EMBL" id="SHKL01000001">
    <property type="protein sequence ID" value="RZT87445.1"/>
    <property type="molecule type" value="Genomic_DNA"/>
</dbReference>
<evidence type="ECO:0000313" key="1">
    <source>
        <dbReference type="EMBL" id="RZT87445.1"/>
    </source>
</evidence>
<evidence type="ECO:0000313" key="2">
    <source>
        <dbReference type="Proteomes" id="UP000291591"/>
    </source>
</evidence>
<proteinExistence type="predicted"/>
<organism evidence="1 2">
    <name type="scientific">Pseudonocardia sediminis</name>
    <dbReference type="NCBI Taxonomy" id="1397368"/>
    <lineage>
        <taxon>Bacteria</taxon>
        <taxon>Bacillati</taxon>
        <taxon>Actinomycetota</taxon>
        <taxon>Actinomycetes</taxon>
        <taxon>Pseudonocardiales</taxon>
        <taxon>Pseudonocardiaceae</taxon>
        <taxon>Pseudonocardia</taxon>
    </lineage>
</organism>
<keyword evidence="2" id="KW-1185">Reference proteome</keyword>
<gene>
    <name evidence="1" type="ORF">EV383_4369</name>
</gene>